<sequence>MFSLNWWASIFSILADGFSVYPMFLSSSLSKPSIVYLCETVIHA</sequence>
<reference evidence="1" key="2">
    <citation type="journal article" date="2015" name="Data Brief">
        <title>Shoot transcriptome of the giant reed, Arundo donax.</title>
        <authorList>
            <person name="Barrero R.A."/>
            <person name="Guerrero F.D."/>
            <person name="Moolhuijzen P."/>
            <person name="Goolsby J.A."/>
            <person name="Tidwell J."/>
            <person name="Bellgard S.E."/>
            <person name="Bellgard M.I."/>
        </authorList>
    </citation>
    <scope>NUCLEOTIDE SEQUENCE</scope>
    <source>
        <tissue evidence="1">Shoot tissue taken approximately 20 cm above the soil surface</tissue>
    </source>
</reference>
<accession>A0A0A9AZ33</accession>
<evidence type="ECO:0000313" key="1">
    <source>
        <dbReference type="EMBL" id="JAD57009.1"/>
    </source>
</evidence>
<dbReference type="AlphaFoldDB" id="A0A0A9AZ33"/>
<reference evidence="1" key="1">
    <citation type="submission" date="2014-09" db="EMBL/GenBank/DDBJ databases">
        <authorList>
            <person name="Magalhaes I.L.F."/>
            <person name="Oliveira U."/>
            <person name="Santos F.R."/>
            <person name="Vidigal T.H.D.A."/>
            <person name="Brescovit A.D."/>
            <person name="Santos A.J."/>
        </authorList>
    </citation>
    <scope>NUCLEOTIDE SEQUENCE</scope>
    <source>
        <tissue evidence="1">Shoot tissue taken approximately 20 cm above the soil surface</tissue>
    </source>
</reference>
<protein>
    <submittedName>
        <fullName evidence="1">Uncharacterized protein</fullName>
    </submittedName>
</protein>
<organism evidence="1">
    <name type="scientific">Arundo donax</name>
    <name type="common">Giant reed</name>
    <name type="synonym">Donax arundinaceus</name>
    <dbReference type="NCBI Taxonomy" id="35708"/>
    <lineage>
        <taxon>Eukaryota</taxon>
        <taxon>Viridiplantae</taxon>
        <taxon>Streptophyta</taxon>
        <taxon>Embryophyta</taxon>
        <taxon>Tracheophyta</taxon>
        <taxon>Spermatophyta</taxon>
        <taxon>Magnoliopsida</taxon>
        <taxon>Liliopsida</taxon>
        <taxon>Poales</taxon>
        <taxon>Poaceae</taxon>
        <taxon>PACMAD clade</taxon>
        <taxon>Arundinoideae</taxon>
        <taxon>Arundineae</taxon>
        <taxon>Arundo</taxon>
    </lineage>
</organism>
<dbReference type="EMBL" id="GBRH01240886">
    <property type="protein sequence ID" value="JAD57009.1"/>
    <property type="molecule type" value="Transcribed_RNA"/>
</dbReference>
<proteinExistence type="predicted"/>
<name>A0A0A9AZ33_ARUDO</name>